<feature type="domain" description="FRG" evidence="1">
    <location>
        <begin position="20"/>
        <end position="115"/>
    </location>
</feature>
<gene>
    <name evidence="2" type="ORF">CP49_41165</name>
</gene>
<dbReference type="AlphaFoldDB" id="A0A0R3L7J4"/>
<organism evidence="2 3">
    <name type="scientific">Bradyrhizobium valentinum</name>
    <dbReference type="NCBI Taxonomy" id="1518501"/>
    <lineage>
        <taxon>Bacteria</taxon>
        <taxon>Pseudomonadati</taxon>
        <taxon>Pseudomonadota</taxon>
        <taxon>Alphaproteobacteria</taxon>
        <taxon>Hyphomicrobiales</taxon>
        <taxon>Nitrobacteraceae</taxon>
        <taxon>Bradyrhizobium</taxon>
    </lineage>
</organism>
<evidence type="ECO:0000259" key="1">
    <source>
        <dbReference type="SMART" id="SM00901"/>
    </source>
</evidence>
<keyword evidence="3" id="KW-1185">Reference proteome</keyword>
<dbReference type="SMART" id="SM00901">
    <property type="entry name" value="FRG"/>
    <property type="match status" value="1"/>
</dbReference>
<evidence type="ECO:0000313" key="2">
    <source>
        <dbReference type="EMBL" id="KRR03932.1"/>
    </source>
</evidence>
<evidence type="ECO:0000313" key="3">
    <source>
        <dbReference type="Proteomes" id="UP000051913"/>
    </source>
</evidence>
<protein>
    <recommendedName>
        <fullName evidence="1">FRG domain-containing protein</fullName>
    </recommendedName>
</protein>
<reference evidence="2 3" key="1">
    <citation type="submission" date="2014-03" db="EMBL/GenBank/DDBJ databases">
        <title>Bradyrhizobium valentinum sp. nov., isolated from effective nodules of Lupinus mariae-josephae, a lupine endemic of basic-lime soils in Eastern Spain.</title>
        <authorList>
            <person name="Duran D."/>
            <person name="Rey L."/>
            <person name="Navarro A."/>
            <person name="Busquets A."/>
            <person name="Imperial J."/>
            <person name="Ruiz-Argueso T."/>
        </authorList>
    </citation>
    <scope>NUCLEOTIDE SEQUENCE [LARGE SCALE GENOMIC DNA]</scope>
    <source>
        <strain evidence="2 3">LmjM3</strain>
    </source>
</reference>
<name>A0A0R3L7J4_9BRAD</name>
<accession>A0A0R3L7J4</accession>
<dbReference type="EMBL" id="LLXX01000133">
    <property type="protein sequence ID" value="KRR03932.1"/>
    <property type="molecule type" value="Genomic_DNA"/>
</dbReference>
<dbReference type="Proteomes" id="UP000051913">
    <property type="component" value="Unassembled WGS sequence"/>
</dbReference>
<sequence length="243" mass="27745">MSYNELFASIKDPQRRTGTEQGGAWYRGISDGRHTLTPSLLRQRKRHADAEINMFADFWTMIEGVDIKDSWERLSLMQHYGVPTRLLDWTTDLNIAVYFAVASAERKGTGDPCIWVLNPYKLNELHSGTRVIYDAVDRVDFDYYDAARAFARNGTPFPNDKAVALRPTWSNARIRLQSGCFTFHGSDDPLEAVVNTRIAKRVQIPHSSVHDIREKLLREGIHPLKVFGGVEGLATYVRRTYLD</sequence>
<comment type="caution">
    <text evidence="2">The sequence shown here is derived from an EMBL/GenBank/DDBJ whole genome shotgun (WGS) entry which is preliminary data.</text>
</comment>
<dbReference type="InterPro" id="IPR014966">
    <property type="entry name" value="FRG-dom"/>
</dbReference>
<proteinExistence type="predicted"/>
<dbReference type="Pfam" id="PF08867">
    <property type="entry name" value="FRG"/>
    <property type="match status" value="1"/>
</dbReference>
<dbReference type="RefSeq" id="WP_082646183.1">
    <property type="nucleotide sequence ID" value="NZ_LLXX01000133.1"/>
</dbReference>